<keyword evidence="3" id="KW-1185">Reference proteome</keyword>
<reference evidence="2" key="1">
    <citation type="submission" date="2023-07" db="EMBL/GenBank/DDBJ databases">
        <title>Sequencing the genomes of 1000 actinobacteria strains.</title>
        <authorList>
            <person name="Klenk H.-P."/>
        </authorList>
    </citation>
    <scope>NUCLEOTIDE SEQUENCE</scope>
    <source>
        <strain evidence="2">DSM 44707</strain>
    </source>
</reference>
<dbReference type="Proteomes" id="UP001183643">
    <property type="component" value="Unassembled WGS sequence"/>
</dbReference>
<evidence type="ECO:0000313" key="2">
    <source>
        <dbReference type="EMBL" id="MDR7276568.1"/>
    </source>
</evidence>
<comment type="caution">
    <text evidence="2">The sequence shown here is derived from an EMBL/GenBank/DDBJ whole genome shotgun (WGS) entry which is preliminary data.</text>
</comment>
<dbReference type="EMBL" id="JAVDYB010000001">
    <property type="protein sequence ID" value="MDR7276568.1"/>
    <property type="molecule type" value="Genomic_DNA"/>
</dbReference>
<name>A0AAE4CA07_9ACTN</name>
<evidence type="ECO:0000313" key="3">
    <source>
        <dbReference type="Proteomes" id="UP001183643"/>
    </source>
</evidence>
<protein>
    <submittedName>
        <fullName evidence="2">Uncharacterized protein</fullName>
    </submittedName>
</protein>
<feature type="region of interest" description="Disordered" evidence="1">
    <location>
        <begin position="39"/>
        <end position="62"/>
    </location>
</feature>
<dbReference type="RefSeq" id="WP_310368766.1">
    <property type="nucleotide sequence ID" value="NZ_JAVDYB010000001.1"/>
</dbReference>
<sequence length="117" mass="12487">MVVGAPMLAGVCTAVVHAVREDSDVAACRRIDDFSQELARGGAPTVTESEARKPADQLADSRHEKVARLGDVIRRSYDTPDDDRPIDGMYGAVLLTGVCSVCLDAGIPMTRPLPPPR</sequence>
<dbReference type="AlphaFoldDB" id="A0AAE4CA07"/>
<feature type="compositionally biased region" description="Basic and acidic residues" evidence="1">
    <location>
        <begin position="49"/>
        <end position="62"/>
    </location>
</feature>
<evidence type="ECO:0000256" key="1">
    <source>
        <dbReference type="SAM" id="MobiDB-lite"/>
    </source>
</evidence>
<gene>
    <name evidence="2" type="ORF">J2S41_003346</name>
</gene>
<proteinExistence type="predicted"/>
<accession>A0AAE4CA07</accession>
<organism evidence="2 3">
    <name type="scientific">Catenuloplanes atrovinosus</name>
    <dbReference type="NCBI Taxonomy" id="137266"/>
    <lineage>
        <taxon>Bacteria</taxon>
        <taxon>Bacillati</taxon>
        <taxon>Actinomycetota</taxon>
        <taxon>Actinomycetes</taxon>
        <taxon>Micromonosporales</taxon>
        <taxon>Micromonosporaceae</taxon>
        <taxon>Catenuloplanes</taxon>
    </lineage>
</organism>